<dbReference type="InterPro" id="IPR001610">
    <property type="entry name" value="PAC"/>
</dbReference>
<protein>
    <recommendedName>
        <fullName evidence="1">cyclic-guanylate-specific phosphodiesterase</fullName>
        <ecNumber evidence="1">3.1.4.52</ecNumber>
    </recommendedName>
</protein>
<name>A0A223N139_9VIBR</name>
<dbReference type="KEGG" id="vqi:CCZ37_13035"/>
<dbReference type="InterPro" id="IPR052155">
    <property type="entry name" value="Biofilm_reg_signaling"/>
</dbReference>
<dbReference type="Pfam" id="PF00990">
    <property type="entry name" value="GGDEF"/>
    <property type="match status" value="1"/>
</dbReference>
<dbReference type="CDD" id="cd01948">
    <property type="entry name" value="EAL"/>
    <property type="match status" value="1"/>
</dbReference>
<evidence type="ECO:0000313" key="7">
    <source>
        <dbReference type="EMBL" id="ASU23458.1"/>
    </source>
</evidence>
<dbReference type="Pfam" id="PF00563">
    <property type="entry name" value="EAL"/>
    <property type="match status" value="1"/>
</dbReference>
<dbReference type="CDD" id="cd00130">
    <property type="entry name" value="PAS"/>
    <property type="match status" value="1"/>
</dbReference>
<dbReference type="NCBIfam" id="TIGR00254">
    <property type="entry name" value="GGDEF"/>
    <property type="match status" value="1"/>
</dbReference>
<dbReference type="SMART" id="SM00267">
    <property type="entry name" value="GGDEF"/>
    <property type="match status" value="1"/>
</dbReference>
<gene>
    <name evidence="7" type="ORF">CCZ37_13035</name>
</gene>
<dbReference type="SUPFAM" id="SSF55785">
    <property type="entry name" value="PYP-like sensor domain (PAS domain)"/>
    <property type="match status" value="2"/>
</dbReference>
<dbReference type="Proteomes" id="UP000215148">
    <property type="component" value="Chromosome 1"/>
</dbReference>
<dbReference type="NCBIfam" id="TIGR00229">
    <property type="entry name" value="sensory_box"/>
    <property type="match status" value="1"/>
</dbReference>
<dbReference type="InterPro" id="IPR000160">
    <property type="entry name" value="GGDEF_dom"/>
</dbReference>
<dbReference type="RefSeq" id="WP_094500749.1">
    <property type="nucleotide sequence ID" value="NZ_CAWNHI010000001.1"/>
</dbReference>
<dbReference type="InterPro" id="IPR000700">
    <property type="entry name" value="PAS-assoc_C"/>
</dbReference>
<dbReference type="AlphaFoldDB" id="A0A223N139"/>
<dbReference type="EC" id="3.1.4.52" evidence="1"/>
<feature type="domain" description="PAC" evidence="4">
    <location>
        <begin position="204"/>
        <end position="258"/>
    </location>
</feature>
<dbReference type="Gene3D" id="3.30.450.20">
    <property type="entry name" value="PAS domain"/>
    <property type="match status" value="2"/>
</dbReference>
<keyword evidence="2" id="KW-0973">c-di-GMP</keyword>
<dbReference type="InterPro" id="IPR029787">
    <property type="entry name" value="Nucleotide_cyclase"/>
</dbReference>
<dbReference type="SUPFAM" id="SSF141868">
    <property type="entry name" value="EAL domain-like"/>
    <property type="match status" value="1"/>
</dbReference>
<evidence type="ECO:0000259" key="3">
    <source>
        <dbReference type="PROSITE" id="PS50112"/>
    </source>
</evidence>
<evidence type="ECO:0000313" key="8">
    <source>
        <dbReference type="Proteomes" id="UP000215148"/>
    </source>
</evidence>
<reference evidence="7 8" key="1">
    <citation type="submission" date="2017-08" db="EMBL/GenBank/DDBJ databases">
        <title>The Vibrio qinghaiensis sp.-Q67 is a luminous bacteria isolated firstly from Qinghai lake, Qinghai province, China, which has been proved to be very sensitive to detect environmental and food pollutants. Therefore, complete genome analysis of V. qinghaiensis sp.-Q67 highlights the potential application of this strain on detection of hazards in the contaminated environments.</title>
        <authorList>
            <person name="Gong L."/>
        </authorList>
    </citation>
    <scope>NUCLEOTIDE SEQUENCE [LARGE SCALE GENOMIC DNA]</scope>
    <source>
        <strain evidence="7 8">Q67</strain>
    </source>
</reference>
<dbReference type="PANTHER" id="PTHR44757">
    <property type="entry name" value="DIGUANYLATE CYCLASE DGCP"/>
    <property type="match status" value="1"/>
</dbReference>
<dbReference type="SMART" id="SM00086">
    <property type="entry name" value="PAC"/>
    <property type="match status" value="1"/>
</dbReference>
<dbReference type="PROSITE" id="PS50883">
    <property type="entry name" value="EAL"/>
    <property type="match status" value="1"/>
</dbReference>
<sequence>MMNKKPNNQLPSLQEFLDSLDEHVWLKDLNGVYVLCNKAVEQAWNKKKSHIVGSTDEQLFDAELAQKFIEADQWVVDQKRPLVTDRCSQLTSNEQQHWYETSKSPVYSTDGHTLLGVLGMTRDISRYHQIENQLNLTTQIFNHSREGVVITDAQGNIISVNVAFSAITGYQAEEVLGNNPRILQSGYHDASFYQQIWQTIRDKKPWKGEFVNRRKNGSLYPQLSTITPVFDNELEVVNYICVFEDISLRREHEETIKQLAHFDVLTTLPNRTTALREMAVQIKHSQKIGESFAILFLDIDHFKHINDSFGHYSGDQALIEIANRLKTCLTDTDHLARIGSDEFVILLTHLAQDSHLSPIISKIFSIFEQNIVLGEESLRLSTSIGVAIYPQDGETPEALLKNADTAMDQAKKNGRNGYAFYSPELTDIALTQIRLQSALYQALEHDQFYLVYQPQFELSSNKLLGFEALIRWQHPQLGQVSPAEFIPIAEKSGLITSIGEWVLRTACEQGKKWFDDGYHIDTLAINISTIQLKQADFLSKLKAILAHSQFSACKLELEITEGFLIENQQKAIHDLQKIVEQGIRIALDDFGTGYSSLSYLKGLPLQKLKIDRSFIHDIPDNSESNAIVAAVVAMGKSLSLNITAEGIEDEKQRHYLNSIGCQFGQGYYLGRPVGVKEATELLKQHQNP</sequence>
<dbReference type="SUPFAM" id="SSF55073">
    <property type="entry name" value="Nucleotide cyclase"/>
    <property type="match status" value="1"/>
</dbReference>
<dbReference type="FunFam" id="3.20.20.450:FF:000001">
    <property type="entry name" value="Cyclic di-GMP phosphodiesterase yahA"/>
    <property type="match status" value="1"/>
</dbReference>
<dbReference type="PROSITE" id="PS50113">
    <property type="entry name" value="PAC"/>
    <property type="match status" value="1"/>
</dbReference>
<dbReference type="PROSITE" id="PS50112">
    <property type="entry name" value="PAS"/>
    <property type="match status" value="1"/>
</dbReference>
<proteinExistence type="predicted"/>
<dbReference type="Gene3D" id="3.30.70.270">
    <property type="match status" value="1"/>
</dbReference>
<dbReference type="SMART" id="SM00052">
    <property type="entry name" value="EAL"/>
    <property type="match status" value="1"/>
</dbReference>
<dbReference type="PANTHER" id="PTHR44757:SF2">
    <property type="entry name" value="BIOFILM ARCHITECTURE MAINTENANCE PROTEIN MBAA"/>
    <property type="match status" value="1"/>
</dbReference>
<dbReference type="SMART" id="SM00091">
    <property type="entry name" value="PAS"/>
    <property type="match status" value="2"/>
</dbReference>
<dbReference type="CDD" id="cd01949">
    <property type="entry name" value="GGDEF"/>
    <property type="match status" value="1"/>
</dbReference>
<dbReference type="Gene3D" id="3.20.20.450">
    <property type="entry name" value="EAL domain"/>
    <property type="match status" value="1"/>
</dbReference>
<feature type="domain" description="PAS" evidence="3">
    <location>
        <begin position="133"/>
        <end position="179"/>
    </location>
</feature>
<dbReference type="EMBL" id="CP022741">
    <property type="protein sequence ID" value="ASU23458.1"/>
    <property type="molecule type" value="Genomic_DNA"/>
</dbReference>
<dbReference type="Pfam" id="PF13426">
    <property type="entry name" value="PAS_9"/>
    <property type="match status" value="1"/>
</dbReference>
<organism evidence="7 8">
    <name type="scientific">Vibrio qinghaiensis</name>
    <dbReference type="NCBI Taxonomy" id="2025808"/>
    <lineage>
        <taxon>Bacteria</taxon>
        <taxon>Pseudomonadati</taxon>
        <taxon>Pseudomonadota</taxon>
        <taxon>Gammaproteobacteria</taxon>
        <taxon>Vibrionales</taxon>
        <taxon>Vibrionaceae</taxon>
        <taxon>Vibrio</taxon>
    </lineage>
</organism>
<feature type="domain" description="EAL" evidence="5">
    <location>
        <begin position="432"/>
        <end position="686"/>
    </location>
</feature>
<evidence type="ECO:0000259" key="6">
    <source>
        <dbReference type="PROSITE" id="PS50887"/>
    </source>
</evidence>
<evidence type="ECO:0000259" key="5">
    <source>
        <dbReference type="PROSITE" id="PS50883"/>
    </source>
</evidence>
<evidence type="ECO:0000256" key="1">
    <source>
        <dbReference type="ARBA" id="ARBA00012282"/>
    </source>
</evidence>
<accession>A0A223N139</accession>
<dbReference type="InterPro" id="IPR035965">
    <property type="entry name" value="PAS-like_dom_sf"/>
</dbReference>
<evidence type="ECO:0000256" key="2">
    <source>
        <dbReference type="ARBA" id="ARBA00022636"/>
    </source>
</evidence>
<dbReference type="InterPro" id="IPR043128">
    <property type="entry name" value="Rev_trsase/Diguanyl_cyclase"/>
</dbReference>
<keyword evidence="8" id="KW-1185">Reference proteome</keyword>
<dbReference type="Pfam" id="PF08448">
    <property type="entry name" value="PAS_4"/>
    <property type="match status" value="1"/>
</dbReference>
<feature type="domain" description="GGDEF" evidence="6">
    <location>
        <begin position="290"/>
        <end position="423"/>
    </location>
</feature>
<dbReference type="InterPro" id="IPR035919">
    <property type="entry name" value="EAL_sf"/>
</dbReference>
<dbReference type="InterPro" id="IPR013656">
    <property type="entry name" value="PAS_4"/>
</dbReference>
<evidence type="ECO:0000259" key="4">
    <source>
        <dbReference type="PROSITE" id="PS50113"/>
    </source>
</evidence>
<dbReference type="InterPro" id="IPR001633">
    <property type="entry name" value="EAL_dom"/>
</dbReference>
<dbReference type="GO" id="GO:0071111">
    <property type="term" value="F:cyclic-guanylate-specific phosphodiesterase activity"/>
    <property type="evidence" value="ECO:0007669"/>
    <property type="project" value="UniProtKB-EC"/>
</dbReference>
<dbReference type="InterPro" id="IPR000014">
    <property type="entry name" value="PAS"/>
</dbReference>
<dbReference type="PROSITE" id="PS50887">
    <property type="entry name" value="GGDEF"/>
    <property type="match status" value="1"/>
</dbReference>